<evidence type="ECO:0000256" key="1">
    <source>
        <dbReference type="ARBA" id="ARBA00004141"/>
    </source>
</evidence>
<name>A0ABQ8K6C1_9APHY</name>
<dbReference type="PANTHER" id="PTHR11360:SF287">
    <property type="entry name" value="MFS MONOCARBOXYLATE TRANSPORTER"/>
    <property type="match status" value="1"/>
</dbReference>
<dbReference type="SUPFAM" id="SSF103473">
    <property type="entry name" value="MFS general substrate transporter"/>
    <property type="match status" value="1"/>
</dbReference>
<dbReference type="InterPro" id="IPR036259">
    <property type="entry name" value="MFS_trans_sf"/>
</dbReference>
<accession>A0ABQ8K6C1</accession>
<feature type="transmembrane region" description="Helical" evidence="4">
    <location>
        <begin position="166"/>
        <end position="188"/>
    </location>
</feature>
<evidence type="ECO:0000256" key="2">
    <source>
        <dbReference type="ARBA" id="ARBA00006727"/>
    </source>
</evidence>
<proteinExistence type="inferred from homology"/>
<feature type="compositionally biased region" description="Low complexity" evidence="3">
    <location>
        <begin position="26"/>
        <end position="39"/>
    </location>
</feature>
<feature type="region of interest" description="Disordered" evidence="3">
    <location>
        <begin position="1"/>
        <end position="52"/>
    </location>
</feature>
<keyword evidence="4" id="KW-0472">Membrane</keyword>
<dbReference type="PANTHER" id="PTHR11360">
    <property type="entry name" value="MONOCARBOXYLATE TRANSPORTER"/>
    <property type="match status" value="1"/>
</dbReference>
<feature type="transmembrane region" description="Helical" evidence="4">
    <location>
        <begin position="138"/>
        <end position="159"/>
    </location>
</feature>
<keyword evidence="4" id="KW-0812">Transmembrane</keyword>
<dbReference type="InterPro" id="IPR050327">
    <property type="entry name" value="Proton-linked_MCT"/>
</dbReference>
<evidence type="ECO:0000256" key="4">
    <source>
        <dbReference type="SAM" id="Phobius"/>
    </source>
</evidence>
<feature type="transmembrane region" description="Helical" evidence="4">
    <location>
        <begin position="274"/>
        <end position="297"/>
    </location>
</feature>
<keyword evidence="4" id="KW-1133">Transmembrane helix</keyword>
<feature type="transmembrane region" description="Helical" evidence="4">
    <location>
        <begin position="446"/>
        <end position="465"/>
    </location>
</feature>
<evidence type="ECO:0000313" key="6">
    <source>
        <dbReference type="Proteomes" id="UP000814176"/>
    </source>
</evidence>
<feature type="transmembrane region" description="Helical" evidence="4">
    <location>
        <begin position="225"/>
        <end position="245"/>
    </location>
</feature>
<organism evidence="5 6">
    <name type="scientific">Rhodofomes roseus</name>
    <dbReference type="NCBI Taxonomy" id="34475"/>
    <lineage>
        <taxon>Eukaryota</taxon>
        <taxon>Fungi</taxon>
        <taxon>Dikarya</taxon>
        <taxon>Basidiomycota</taxon>
        <taxon>Agaricomycotina</taxon>
        <taxon>Agaricomycetes</taxon>
        <taxon>Polyporales</taxon>
        <taxon>Rhodofomes</taxon>
    </lineage>
</organism>
<feature type="transmembrane region" description="Helical" evidence="4">
    <location>
        <begin position="194"/>
        <end position="213"/>
    </location>
</feature>
<dbReference type="Gene3D" id="1.20.1250.20">
    <property type="entry name" value="MFS general substrate transporter like domains"/>
    <property type="match status" value="2"/>
</dbReference>
<sequence length="471" mass="50956">MDHADKTDTIELAPVASVGQEEAQRSRSSSRQGLTQSRLDNAGGETGPENVQELAPIDGGWPAWRFVAAGFMVELMIWGFQTCYGIFQEYYTSNPLFKDASGVTIAAVGTLSVAIQFGETVLLSFFFGRYPDLLQPSLWAALALCVCSLLLASFATHIWQLIMLQGLAFGISGGFLYYPVLILLPQWFVRRRGLATGIIFAGSGLGGFVFPFLIQTLLERCGFRWTLRIWALAVLVTVGIAILGMKPRLPVPKYQGGQRPRFIPPQMHFLKSSLFWLLSVCTVMHTMSYYSVSLYIATFARVISSPFSASIVLALFNSSGVVFQVVMGHMCDRFPYAWIMVASTLVSGLSVFLLWGFAHTLGVLFAFAIIYGGLMGGYLAIGPTSVCDCAGRKPEQASVIWACSYVPRGIAVVIGPLISGILYDAGKASPGPGTQYGAYGFKTLEVFAGSCAVAASLVSVLVAVTRHRAQA</sequence>
<gene>
    <name evidence="5" type="ORF">C8Q71DRAFT_262568</name>
</gene>
<dbReference type="InterPro" id="IPR011701">
    <property type="entry name" value="MFS"/>
</dbReference>
<feature type="transmembrane region" description="Helical" evidence="4">
    <location>
        <begin position="336"/>
        <end position="355"/>
    </location>
</feature>
<evidence type="ECO:0000256" key="3">
    <source>
        <dbReference type="SAM" id="MobiDB-lite"/>
    </source>
</evidence>
<comment type="caution">
    <text evidence="5">The sequence shown here is derived from an EMBL/GenBank/DDBJ whole genome shotgun (WGS) entry which is preliminary data.</text>
</comment>
<feature type="transmembrane region" description="Helical" evidence="4">
    <location>
        <begin position="63"/>
        <end position="87"/>
    </location>
</feature>
<keyword evidence="6" id="KW-1185">Reference proteome</keyword>
<feature type="transmembrane region" description="Helical" evidence="4">
    <location>
        <begin position="99"/>
        <end position="118"/>
    </location>
</feature>
<feature type="transmembrane region" description="Helical" evidence="4">
    <location>
        <begin position="309"/>
        <end position="330"/>
    </location>
</feature>
<comment type="similarity">
    <text evidence="2">Belongs to the major facilitator superfamily. Monocarboxylate porter (TC 2.A.1.13) family.</text>
</comment>
<protein>
    <submittedName>
        <fullName evidence="5">MFS general substrate transporter</fullName>
    </submittedName>
</protein>
<comment type="subcellular location">
    <subcellularLocation>
        <location evidence="1">Membrane</location>
        <topology evidence="1">Multi-pass membrane protein</topology>
    </subcellularLocation>
</comment>
<dbReference type="Proteomes" id="UP000814176">
    <property type="component" value="Unassembled WGS sequence"/>
</dbReference>
<dbReference type="RefSeq" id="XP_047775563.1">
    <property type="nucleotide sequence ID" value="XM_047917388.1"/>
</dbReference>
<dbReference type="GeneID" id="71998120"/>
<evidence type="ECO:0000313" key="5">
    <source>
        <dbReference type="EMBL" id="KAH9832645.1"/>
    </source>
</evidence>
<reference evidence="5 6" key="1">
    <citation type="journal article" date="2021" name="Environ. Microbiol.">
        <title>Gene family expansions and transcriptome signatures uncover fungal adaptations to wood decay.</title>
        <authorList>
            <person name="Hage H."/>
            <person name="Miyauchi S."/>
            <person name="Viragh M."/>
            <person name="Drula E."/>
            <person name="Min B."/>
            <person name="Chaduli D."/>
            <person name="Navarro D."/>
            <person name="Favel A."/>
            <person name="Norest M."/>
            <person name="Lesage-Meessen L."/>
            <person name="Balint B."/>
            <person name="Merenyi Z."/>
            <person name="de Eugenio L."/>
            <person name="Morin E."/>
            <person name="Martinez A.T."/>
            <person name="Baldrian P."/>
            <person name="Stursova M."/>
            <person name="Martinez M.J."/>
            <person name="Novotny C."/>
            <person name="Magnuson J.K."/>
            <person name="Spatafora J.W."/>
            <person name="Maurice S."/>
            <person name="Pangilinan J."/>
            <person name="Andreopoulos W."/>
            <person name="LaButti K."/>
            <person name="Hundley H."/>
            <person name="Na H."/>
            <person name="Kuo A."/>
            <person name="Barry K."/>
            <person name="Lipzen A."/>
            <person name="Henrissat B."/>
            <person name="Riley R."/>
            <person name="Ahrendt S."/>
            <person name="Nagy L.G."/>
            <person name="Grigoriev I.V."/>
            <person name="Martin F."/>
            <person name="Rosso M.N."/>
        </authorList>
    </citation>
    <scope>NUCLEOTIDE SEQUENCE [LARGE SCALE GENOMIC DNA]</scope>
    <source>
        <strain evidence="5 6">CIRM-BRFM 1785</strain>
    </source>
</reference>
<dbReference type="Pfam" id="PF07690">
    <property type="entry name" value="MFS_1"/>
    <property type="match status" value="1"/>
</dbReference>
<dbReference type="EMBL" id="JADCUA010000021">
    <property type="protein sequence ID" value="KAH9832645.1"/>
    <property type="molecule type" value="Genomic_DNA"/>
</dbReference>
<feature type="transmembrane region" description="Helical" evidence="4">
    <location>
        <begin position="362"/>
        <end position="381"/>
    </location>
</feature>